<reference evidence="2 3" key="1">
    <citation type="journal article" date="2016" name="Nat. Commun.">
        <title>Extremotolerant tardigrade genome and improved radiotolerance of human cultured cells by tardigrade-unique protein.</title>
        <authorList>
            <person name="Hashimoto T."/>
            <person name="Horikawa D.D."/>
            <person name="Saito Y."/>
            <person name="Kuwahara H."/>
            <person name="Kozuka-Hata H."/>
            <person name="Shin-I T."/>
            <person name="Minakuchi Y."/>
            <person name="Ohishi K."/>
            <person name="Motoyama A."/>
            <person name="Aizu T."/>
            <person name="Enomoto A."/>
            <person name="Kondo K."/>
            <person name="Tanaka S."/>
            <person name="Hara Y."/>
            <person name="Koshikawa S."/>
            <person name="Sagara H."/>
            <person name="Miura T."/>
            <person name="Yokobori S."/>
            <person name="Miyagawa K."/>
            <person name="Suzuki Y."/>
            <person name="Kubo T."/>
            <person name="Oyama M."/>
            <person name="Kohara Y."/>
            <person name="Fujiyama A."/>
            <person name="Arakawa K."/>
            <person name="Katayama T."/>
            <person name="Toyoda A."/>
            <person name="Kunieda T."/>
        </authorList>
    </citation>
    <scope>NUCLEOTIDE SEQUENCE [LARGE SCALE GENOMIC DNA]</scope>
    <source>
        <strain evidence="2 3">YOKOZUNA-1</strain>
    </source>
</reference>
<comment type="caution">
    <text evidence="2">The sequence shown here is derived from an EMBL/GenBank/DDBJ whole genome shotgun (WGS) entry which is preliminary data.</text>
</comment>
<evidence type="ECO:0000313" key="3">
    <source>
        <dbReference type="Proteomes" id="UP000186922"/>
    </source>
</evidence>
<protein>
    <submittedName>
        <fullName evidence="2">Uncharacterized protein</fullName>
    </submittedName>
</protein>
<evidence type="ECO:0000313" key="2">
    <source>
        <dbReference type="EMBL" id="GAV08526.1"/>
    </source>
</evidence>
<dbReference type="AlphaFoldDB" id="A0A1D1W5F6"/>
<evidence type="ECO:0000256" key="1">
    <source>
        <dbReference type="SAM" id="MobiDB-lite"/>
    </source>
</evidence>
<feature type="region of interest" description="Disordered" evidence="1">
    <location>
        <begin position="97"/>
        <end position="118"/>
    </location>
</feature>
<accession>A0A1D1W5F6</accession>
<proteinExistence type="predicted"/>
<dbReference type="Proteomes" id="UP000186922">
    <property type="component" value="Unassembled WGS sequence"/>
</dbReference>
<name>A0A1D1W5F6_RAMVA</name>
<keyword evidence="3" id="KW-1185">Reference proteome</keyword>
<sequence>MNFVEKLENCRSAISFPQKNKKIIRKNTVHLTRQYELINERVGISSEPFPSQAWSFRWHILRTMYPYGVRRHGKPTVEHWHSEEIILTYHCGQKREDMEKSINQNPRRSSGRYYNQKF</sequence>
<dbReference type="EMBL" id="BDGG01000018">
    <property type="protein sequence ID" value="GAV08526.1"/>
    <property type="molecule type" value="Genomic_DNA"/>
</dbReference>
<gene>
    <name evidence="2" type="primary">RvY_18202-1</name>
    <name evidence="2" type="synonym">RvY_18202.1</name>
    <name evidence="2" type="ORF">RvY_18202</name>
</gene>
<organism evidence="2 3">
    <name type="scientific">Ramazzottius varieornatus</name>
    <name type="common">Water bear</name>
    <name type="synonym">Tardigrade</name>
    <dbReference type="NCBI Taxonomy" id="947166"/>
    <lineage>
        <taxon>Eukaryota</taxon>
        <taxon>Metazoa</taxon>
        <taxon>Ecdysozoa</taxon>
        <taxon>Tardigrada</taxon>
        <taxon>Eutardigrada</taxon>
        <taxon>Parachela</taxon>
        <taxon>Hypsibioidea</taxon>
        <taxon>Ramazzottiidae</taxon>
        <taxon>Ramazzottius</taxon>
    </lineage>
</organism>